<dbReference type="EMBL" id="DXFB01000148">
    <property type="protein sequence ID" value="HIX45678.1"/>
    <property type="molecule type" value="Genomic_DNA"/>
</dbReference>
<evidence type="ECO:0000313" key="2">
    <source>
        <dbReference type="EMBL" id="HIX45678.1"/>
    </source>
</evidence>
<protein>
    <recommendedName>
        <fullName evidence="4">Lipoprotein</fullName>
    </recommendedName>
</protein>
<comment type="caution">
    <text evidence="2">The sequence shown here is derived from an EMBL/GenBank/DDBJ whole genome shotgun (WGS) entry which is preliminary data.</text>
</comment>
<evidence type="ECO:0000313" key="3">
    <source>
        <dbReference type="Proteomes" id="UP000824246"/>
    </source>
</evidence>
<dbReference type="PROSITE" id="PS51257">
    <property type="entry name" value="PROKAR_LIPOPROTEIN"/>
    <property type="match status" value="1"/>
</dbReference>
<reference evidence="2" key="2">
    <citation type="submission" date="2021-04" db="EMBL/GenBank/DDBJ databases">
        <authorList>
            <person name="Gilroy R."/>
        </authorList>
    </citation>
    <scope>NUCLEOTIDE SEQUENCE</scope>
    <source>
        <strain evidence="2">ChiHjej12B11-16260</strain>
    </source>
</reference>
<accession>A0A9D1VRY5</accession>
<dbReference type="AlphaFoldDB" id="A0A9D1VRY5"/>
<reference evidence="2" key="1">
    <citation type="journal article" date="2021" name="PeerJ">
        <title>Extensive microbial diversity within the chicken gut microbiome revealed by metagenomics and culture.</title>
        <authorList>
            <person name="Gilroy R."/>
            <person name="Ravi A."/>
            <person name="Getino M."/>
            <person name="Pursley I."/>
            <person name="Horton D.L."/>
            <person name="Alikhan N.F."/>
            <person name="Baker D."/>
            <person name="Gharbi K."/>
            <person name="Hall N."/>
            <person name="Watson M."/>
            <person name="Adriaenssens E.M."/>
            <person name="Foster-Nyarko E."/>
            <person name="Jarju S."/>
            <person name="Secka A."/>
            <person name="Antonio M."/>
            <person name="Oren A."/>
            <person name="Chaudhuri R.R."/>
            <person name="La Ragione R."/>
            <person name="Hildebrand F."/>
            <person name="Pallen M.J."/>
        </authorList>
    </citation>
    <scope>NUCLEOTIDE SEQUENCE</scope>
    <source>
        <strain evidence="2">ChiHjej12B11-16260</strain>
    </source>
</reference>
<dbReference type="Proteomes" id="UP000824246">
    <property type="component" value="Unassembled WGS sequence"/>
</dbReference>
<evidence type="ECO:0008006" key="4">
    <source>
        <dbReference type="Google" id="ProtNLM"/>
    </source>
</evidence>
<name>A0A9D1VRY5_9BACT</name>
<feature type="signal peptide" evidence="1">
    <location>
        <begin position="1"/>
        <end position="21"/>
    </location>
</feature>
<proteinExistence type="predicted"/>
<evidence type="ECO:0000256" key="1">
    <source>
        <dbReference type="SAM" id="SignalP"/>
    </source>
</evidence>
<sequence>MKRNIIALIGLAVLCSVWLTACKSKQQASSSLTPWLQESVATLNERYSVITLYELDGESYYAVFCRGPRQSFDMNRTTIYDADGNVYMTLGGMKKRTGREEYFFNNAIDKGVIWKSDVARQEEQEKEKK</sequence>
<gene>
    <name evidence="2" type="ORF">H9982_05610</name>
</gene>
<keyword evidence="1" id="KW-0732">Signal</keyword>
<feature type="chain" id="PRO_5039007382" description="Lipoprotein" evidence="1">
    <location>
        <begin position="22"/>
        <end position="129"/>
    </location>
</feature>
<organism evidence="2 3">
    <name type="scientific">Candidatus Barnesiella excrementipullorum</name>
    <dbReference type="NCBI Taxonomy" id="2838479"/>
    <lineage>
        <taxon>Bacteria</taxon>
        <taxon>Pseudomonadati</taxon>
        <taxon>Bacteroidota</taxon>
        <taxon>Bacteroidia</taxon>
        <taxon>Bacteroidales</taxon>
        <taxon>Barnesiellaceae</taxon>
        <taxon>Barnesiella</taxon>
    </lineage>
</organism>